<evidence type="ECO:0000313" key="1">
    <source>
        <dbReference type="EMBL" id="EGF11779.1"/>
    </source>
</evidence>
<dbReference type="Proteomes" id="UP000004105">
    <property type="component" value="Unassembled WGS sequence"/>
</dbReference>
<dbReference type="EMBL" id="AFAY01000010">
    <property type="protein sequence ID" value="EGF11779.1"/>
    <property type="molecule type" value="Genomic_DNA"/>
</dbReference>
<dbReference type="HOGENOM" id="CLU_3236424_0_0_4"/>
<protein>
    <submittedName>
        <fullName evidence="1">Uncharacterized protein</fullName>
    </submittedName>
</protein>
<dbReference type="AlphaFoldDB" id="F2BA11"/>
<comment type="caution">
    <text evidence="1">The sequence shown here is derived from an EMBL/GenBank/DDBJ whole genome shotgun (WGS) entry which is preliminary data.</text>
</comment>
<evidence type="ECO:0000313" key="2">
    <source>
        <dbReference type="Proteomes" id="UP000004105"/>
    </source>
</evidence>
<name>F2BA11_9NEIS</name>
<keyword evidence="2" id="KW-1185">Reference proteome</keyword>
<sequence length="43" mass="5282">MPSINRSAYAKGRLKKPECRLELYLSRDEKFYSVFNQWRHLHL</sequence>
<reference evidence="1 2" key="1">
    <citation type="submission" date="2011-02" db="EMBL/GenBank/DDBJ databases">
        <authorList>
            <person name="Muzny D."/>
            <person name="Qin X."/>
            <person name="Deng J."/>
            <person name="Jiang H."/>
            <person name="Liu Y."/>
            <person name="Qu J."/>
            <person name="Song X.-Z."/>
            <person name="Zhang L."/>
            <person name="Thornton R."/>
            <person name="Coyle M."/>
            <person name="Francisco L."/>
            <person name="Jackson L."/>
            <person name="Javaid M."/>
            <person name="Korchina V."/>
            <person name="Kovar C."/>
            <person name="Mata R."/>
            <person name="Mathew T."/>
            <person name="Ngo R."/>
            <person name="Nguyen L."/>
            <person name="Nguyen N."/>
            <person name="Okwuonu G."/>
            <person name="Ongeri F."/>
            <person name="Pham C."/>
            <person name="Simmons D."/>
            <person name="Wilczek-Boney K."/>
            <person name="Hale W."/>
            <person name="Jakkamsetti A."/>
            <person name="Pham P."/>
            <person name="Ruth R."/>
            <person name="San Lucas F."/>
            <person name="Warren J."/>
            <person name="Zhang J."/>
            <person name="Zhao Z."/>
            <person name="Zhou C."/>
            <person name="Zhu D."/>
            <person name="Lee S."/>
            <person name="Bess C."/>
            <person name="Blankenburg K."/>
            <person name="Forbes L."/>
            <person name="Fu Q."/>
            <person name="Gubbala S."/>
            <person name="Hirani K."/>
            <person name="Jayaseelan J.C."/>
            <person name="Lara F."/>
            <person name="Munidasa M."/>
            <person name="Palculict T."/>
            <person name="Patil S."/>
            <person name="Pu L.-L."/>
            <person name="Saada N."/>
            <person name="Tang L."/>
            <person name="Weissenberger G."/>
            <person name="Zhu Y."/>
            <person name="Hemphill L."/>
            <person name="Shang Y."/>
            <person name="Youmans B."/>
            <person name="Ayvaz T."/>
            <person name="Ross M."/>
            <person name="Santibanez J."/>
            <person name="Aqrawi P."/>
            <person name="Gross S."/>
            <person name="Joshi V."/>
            <person name="Fowler G."/>
            <person name="Nazareth L."/>
            <person name="Reid J."/>
            <person name="Worley K."/>
            <person name="Petrosino J."/>
            <person name="Highlander S."/>
            <person name="Gibbs R."/>
        </authorList>
    </citation>
    <scope>NUCLEOTIDE SEQUENCE [LARGE SCALE GENOMIC DNA]</scope>
    <source>
        <strain evidence="1 2">ATCC BAA-1200</strain>
    </source>
</reference>
<gene>
    <name evidence="1" type="ORF">HMPREF9123_0588</name>
</gene>
<proteinExistence type="predicted"/>
<organism evidence="1 2">
    <name type="scientific">Neisseria bacilliformis ATCC BAA-1200</name>
    <dbReference type="NCBI Taxonomy" id="888742"/>
    <lineage>
        <taxon>Bacteria</taxon>
        <taxon>Pseudomonadati</taxon>
        <taxon>Pseudomonadota</taxon>
        <taxon>Betaproteobacteria</taxon>
        <taxon>Neisseriales</taxon>
        <taxon>Neisseriaceae</taxon>
        <taxon>Neisseria</taxon>
    </lineage>
</organism>
<accession>F2BA11</accession>